<feature type="compositionally biased region" description="Basic and acidic residues" evidence="1">
    <location>
        <begin position="77"/>
        <end position="92"/>
    </location>
</feature>
<proteinExistence type="predicted"/>
<evidence type="ECO:0000313" key="3">
    <source>
        <dbReference type="Proteomes" id="UP001163105"/>
    </source>
</evidence>
<evidence type="ECO:0000313" key="2">
    <source>
        <dbReference type="EMBL" id="KAJ6445971.1"/>
    </source>
</evidence>
<accession>A0AB34G598</accession>
<gene>
    <name evidence="2" type="ORF">O9K51_00738</name>
</gene>
<organism evidence="2 3">
    <name type="scientific">Purpureocillium lavendulum</name>
    <dbReference type="NCBI Taxonomy" id="1247861"/>
    <lineage>
        <taxon>Eukaryota</taxon>
        <taxon>Fungi</taxon>
        <taxon>Dikarya</taxon>
        <taxon>Ascomycota</taxon>
        <taxon>Pezizomycotina</taxon>
        <taxon>Sordariomycetes</taxon>
        <taxon>Hypocreomycetidae</taxon>
        <taxon>Hypocreales</taxon>
        <taxon>Ophiocordycipitaceae</taxon>
        <taxon>Purpureocillium</taxon>
    </lineage>
</organism>
<sequence length="92" mass="9130">MPGWYLASSVQPPAPGQLTVGVAAALAAAPHGPPVHSPGAPALRDANTRSAPNPPDDGNSADGTLSDSGFGASPTDRTNDGTERGQEDQQGT</sequence>
<name>A0AB34G598_9HYPO</name>
<comment type="caution">
    <text evidence="2">The sequence shown here is derived from an EMBL/GenBank/DDBJ whole genome shotgun (WGS) entry which is preliminary data.</text>
</comment>
<reference evidence="2" key="1">
    <citation type="submission" date="2023-01" db="EMBL/GenBank/DDBJ databases">
        <title>The growth and conidiation of Purpureocillium lavendulum are regulated by nitrogen source and histone H3K14 acetylation.</title>
        <authorList>
            <person name="Tang P."/>
            <person name="Han J."/>
            <person name="Zhang C."/>
            <person name="Tang P."/>
            <person name="Qi F."/>
            <person name="Zhang K."/>
            <person name="Liang L."/>
        </authorList>
    </citation>
    <scope>NUCLEOTIDE SEQUENCE</scope>
    <source>
        <strain evidence="2">YMF1.00683</strain>
    </source>
</reference>
<feature type="region of interest" description="Disordered" evidence="1">
    <location>
        <begin position="29"/>
        <end position="92"/>
    </location>
</feature>
<keyword evidence="3" id="KW-1185">Reference proteome</keyword>
<dbReference type="Proteomes" id="UP001163105">
    <property type="component" value="Unassembled WGS sequence"/>
</dbReference>
<evidence type="ECO:0000256" key="1">
    <source>
        <dbReference type="SAM" id="MobiDB-lite"/>
    </source>
</evidence>
<dbReference type="AlphaFoldDB" id="A0AB34G598"/>
<protein>
    <submittedName>
        <fullName evidence="2">Uncharacterized protein</fullName>
    </submittedName>
</protein>
<dbReference type="EMBL" id="JAQHRD010000001">
    <property type="protein sequence ID" value="KAJ6445971.1"/>
    <property type="molecule type" value="Genomic_DNA"/>
</dbReference>